<dbReference type="GO" id="GO:0010073">
    <property type="term" value="P:meristem maintenance"/>
    <property type="evidence" value="ECO:0007669"/>
    <property type="project" value="InterPro"/>
</dbReference>
<feature type="region of interest" description="Disordered" evidence="1">
    <location>
        <begin position="624"/>
        <end position="688"/>
    </location>
</feature>
<dbReference type="InterPro" id="IPR044824">
    <property type="entry name" value="MAIN-like"/>
</dbReference>
<reference evidence="4" key="1">
    <citation type="journal article" date="2019" name="Nat. Commun.">
        <title>The genome of broomcorn millet.</title>
        <authorList>
            <person name="Zou C."/>
            <person name="Miki D."/>
            <person name="Li D."/>
            <person name="Tang Q."/>
            <person name="Xiao L."/>
            <person name="Rajput S."/>
            <person name="Deng P."/>
            <person name="Jia W."/>
            <person name="Huang R."/>
            <person name="Zhang M."/>
            <person name="Sun Y."/>
            <person name="Hu J."/>
            <person name="Fu X."/>
            <person name="Schnable P.S."/>
            <person name="Li F."/>
            <person name="Zhang H."/>
            <person name="Feng B."/>
            <person name="Zhu X."/>
            <person name="Liu R."/>
            <person name="Schnable J.C."/>
            <person name="Zhu J.-K."/>
            <person name="Zhang H."/>
        </authorList>
    </citation>
    <scope>NUCLEOTIDE SEQUENCE [LARGE SCALE GENOMIC DNA]</scope>
</reference>
<accession>A0A3L6S257</accession>
<evidence type="ECO:0000313" key="4">
    <source>
        <dbReference type="Proteomes" id="UP000275267"/>
    </source>
</evidence>
<dbReference type="InterPro" id="IPR019557">
    <property type="entry name" value="AminoTfrase-like_pln_mobile"/>
</dbReference>
<dbReference type="AlphaFoldDB" id="A0A3L6S257"/>
<dbReference type="STRING" id="4540.A0A3L6S257"/>
<comment type="caution">
    <text evidence="3">The sequence shown here is derived from an EMBL/GenBank/DDBJ whole genome shotgun (WGS) entry which is preliminary data.</text>
</comment>
<name>A0A3L6S257_PANMI</name>
<sequence length="688" mass="76968">MAQIRLRTRLTVVAPPPAPLLLGVAALLREGGGGGSVPRPSGGKSSVMADATIACCNLTDFLLAPPSLATAAVLRLFPWLSYTSLVQASPHNGIPAAVLMFHGDIVKENGEFENMNEDVELFDSPPSLNDVIDRIISKHRCDHGEISLRGWRTQRPPFSRPCTTQSTAIAFLYKISSHCILGVTASEAAYPLTFKVGRAVRPVPSSGWFAASWSSGLRGIAGYGCVSLVRFRRSLEAGDTLLPFAMRGGHHHYARCGDDSWTSFGGKCSHRNYLHRQLEGYGGGPYWDPPPTPPEGVKDRNTSGVSSAWLRHVGGDANLGGCAYLLQIWIWERFPVGRPYRGPIEAWPHADAESRPTVAFCWKNVGAVRGDPLRRYMHYMDDLDCITQNQIFWTPYNRDELEDLLLSELCTRDAQRRSGVPLIFFLVVELHLPHRVKRQFWRLQDFPPEPISTSQALHNIDRKKRYSENDWRVKHVAWLLQWEQKQRMELTSGAVHRNNHYKEYLRWFHSVTRVSIKPPRSNVPIEERADTDDGDDIVDEYDDITHAGVQPERAPLENYMAQQLARLANEARVAIAHASGGENGGGHLRAFAEDSSDSEQDTDSDDTDPTYEVVGMSQMMDAPLSTQTQGEPSQAAKDDGTASSLPRRQRHSRDRTDIAIGNVLPTAPKRQRRPNLPFSLPEQPRRRR</sequence>
<gene>
    <name evidence="3" type="ORF">C2845_PM09G18490</name>
</gene>
<evidence type="ECO:0000256" key="1">
    <source>
        <dbReference type="SAM" id="MobiDB-lite"/>
    </source>
</evidence>
<feature type="region of interest" description="Disordered" evidence="1">
    <location>
        <begin position="578"/>
        <end position="611"/>
    </location>
</feature>
<dbReference type="EMBL" id="PQIB02000006">
    <property type="protein sequence ID" value="RLN13030.1"/>
    <property type="molecule type" value="Genomic_DNA"/>
</dbReference>
<feature type="domain" description="Aminotransferase-like plant mobile" evidence="2">
    <location>
        <begin position="317"/>
        <end position="509"/>
    </location>
</feature>
<dbReference type="Pfam" id="PF10536">
    <property type="entry name" value="PMD"/>
    <property type="match status" value="1"/>
</dbReference>
<organism evidence="3 4">
    <name type="scientific">Panicum miliaceum</name>
    <name type="common">Proso millet</name>
    <name type="synonym">Broomcorn millet</name>
    <dbReference type="NCBI Taxonomy" id="4540"/>
    <lineage>
        <taxon>Eukaryota</taxon>
        <taxon>Viridiplantae</taxon>
        <taxon>Streptophyta</taxon>
        <taxon>Embryophyta</taxon>
        <taxon>Tracheophyta</taxon>
        <taxon>Spermatophyta</taxon>
        <taxon>Magnoliopsida</taxon>
        <taxon>Liliopsida</taxon>
        <taxon>Poales</taxon>
        <taxon>Poaceae</taxon>
        <taxon>PACMAD clade</taxon>
        <taxon>Panicoideae</taxon>
        <taxon>Panicodae</taxon>
        <taxon>Paniceae</taxon>
        <taxon>Panicinae</taxon>
        <taxon>Panicum</taxon>
        <taxon>Panicum sect. Panicum</taxon>
    </lineage>
</organism>
<evidence type="ECO:0000259" key="2">
    <source>
        <dbReference type="Pfam" id="PF10536"/>
    </source>
</evidence>
<protein>
    <recommendedName>
        <fullName evidence="2">Aminotransferase-like plant mobile domain-containing protein</fullName>
    </recommendedName>
</protein>
<dbReference type="PANTHER" id="PTHR46033:SF82">
    <property type="entry name" value="AMINOTRANSFERASE-LIKE PLANT MOBILE DOMAIN-CONTAINING PROTEIN"/>
    <property type="match status" value="1"/>
</dbReference>
<evidence type="ECO:0000313" key="3">
    <source>
        <dbReference type="EMBL" id="RLN13030.1"/>
    </source>
</evidence>
<dbReference type="OrthoDB" id="715730at2759"/>
<proteinExistence type="predicted"/>
<dbReference type="Proteomes" id="UP000275267">
    <property type="component" value="Unassembled WGS sequence"/>
</dbReference>
<keyword evidence="4" id="KW-1185">Reference proteome</keyword>
<dbReference type="PANTHER" id="PTHR46033">
    <property type="entry name" value="PROTEIN MAIN-LIKE 2"/>
    <property type="match status" value="1"/>
</dbReference>
<feature type="compositionally biased region" description="Acidic residues" evidence="1">
    <location>
        <begin position="594"/>
        <end position="609"/>
    </location>
</feature>